<organism evidence="1 2">
    <name type="scientific">uncultured phage cr116_1</name>
    <dbReference type="NCBI Taxonomy" id="2772073"/>
    <lineage>
        <taxon>Viruses</taxon>
        <taxon>Duplodnaviria</taxon>
        <taxon>Heunggongvirae</taxon>
        <taxon>Uroviricota</taxon>
        <taxon>Caudoviricetes</taxon>
        <taxon>Crassvirales</taxon>
        <taxon>Steigviridae</taxon>
        <taxon>Asinivirinae</taxon>
        <taxon>Pamirivirus</taxon>
        <taxon>Pamirivirus faecium</taxon>
    </lineage>
</organism>
<evidence type="ECO:0000313" key="1">
    <source>
        <dbReference type="EMBL" id="QOR59407.1"/>
    </source>
</evidence>
<evidence type="ECO:0000313" key="2">
    <source>
        <dbReference type="Proteomes" id="UP000593686"/>
    </source>
</evidence>
<sequence length="117" mass="13685">MVVLKYLTKEVAGAVDRYMSILSHVGYKSYCAVNKLLVYFFIEEILTKFNTAVTEKDYNLMANVLNCLYGSCMIPFPYYVKSTSESEEVPLFYYDYFRMSEDNNLKTTENNNLRLKT</sequence>
<accession>A0A7M1RYB9</accession>
<reference evidence="1 2" key="1">
    <citation type="submission" date="2020-07" db="EMBL/GenBank/DDBJ databases">
        <title>Taxonomic proposal: Crassvirales, a new order of highly abundant and diverse bacterial viruses.</title>
        <authorList>
            <person name="Shkoporov A.N."/>
            <person name="Stockdale S.R."/>
            <person name="Guerin E."/>
            <person name="Ross R.P."/>
            <person name="Hill C."/>
        </authorList>
    </citation>
    <scope>NUCLEOTIDE SEQUENCE [LARGE SCALE GENOMIC DNA]</scope>
</reference>
<dbReference type="GeneID" id="65129969"/>
<dbReference type="EMBL" id="MT774389">
    <property type="protein sequence ID" value="QOR59407.1"/>
    <property type="molecule type" value="Genomic_DNA"/>
</dbReference>
<dbReference type="InterPro" id="IPR057875">
    <property type="entry name" value="crAss_THB"/>
</dbReference>
<proteinExistence type="predicted"/>
<protein>
    <submittedName>
        <fullName evidence="1">Uncharacterized protein</fullName>
    </submittedName>
</protein>
<dbReference type="Proteomes" id="UP000593686">
    <property type="component" value="Genome"/>
</dbReference>
<dbReference type="KEGG" id="vg:65129969"/>
<dbReference type="Pfam" id="PF25711">
    <property type="entry name" value="crAss_THB"/>
    <property type="match status" value="1"/>
</dbReference>
<dbReference type="RefSeq" id="YP_010111565.1">
    <property type="nucleotide sequence ID" value="NC_055882.1"/>
</dbReference>
<name>A0A7M1RYB9_9CAUD</name>
<keyword evidence="2" id="KW-1185">Reference proteome</keyword>